<evidence type="ECO:0000259" key="18">
    <source>
        <dbReference type="Pfam" id="PF00912"/>
    </source>
</evidence>
<evidence type="ECO:0000256" key="12">
    <source>
        <dbReference type="ARBA" id="ARBA00023268"/>
    </source>
</evidence>
<evidence type="ECO:0000256" key="13">
    <source>
        <dbReference type="ARBA" id="ARBA00023316"/>
    </source>
</evidence>
<dbReference type="InterPro" id="IPR001264">
    <property type="entry name" value="Glyco_trans_51"/>
</dbReference>
<evidence type="ECO:0000313" key="19">
    <source>
        <dbReference type="EMBL" id="WIF98940.1"/>
    </source>
</evidence>
<keyword evidence="20" id="KW-1185">Reference proteome</keyword>
<evidence type="ECO:0000256" key="15">
    <source>
        <dbReference type="ARBA" id="ARBA00049902"/>
    </source>
</evidence>
<dbReference type="RefSeq" id="WP_231418704.1">
    <property type="nucleotide sequence ID" value="NZ_CP126446.1"/>
</dbReference>
<dbReference type="InterPro" id="IPR023346">
    <property type="entry name" value="Lysozyme-like_dom_sf"/>
</dbReference>
<keyword evidence="1" id="KW-1003">Cell membrane</keyword>
<keyword evidence="11 16" id="KW-0472">Membrane</keyword>
<dbReference type="PANTHER" id="PTHR32282:SF32">
    <property type="entry name" value="PENICILLIN-BINDING PROTEIN 2A"/>
    <property type="match status" value="1"/>
</dbReference>
<dbReference type="Gene3D" id="3.40.710.10">
    <property type="entry name" value="DD-peptidase/beta-lactamase superfamily"/>
    <property type="match status" value="1"/>
</dbReference>
<comment type="catalytic activity">
    <reaction evidence="15">
        <text>[GlcNAc-(1-&gt;4)-Mur2Ac(oyl-L-Ala-gamma-D-Glu-L-Lys-D-Ala-D-Ala)](n)-di-trans,octa-cis-undecaprenyl diphosphate + beta-D-GlcNAc-(1-&gt;4)-Mur2Ac(oyl-L-Ala-gamma-D-Glu-L-Lys-D-Ala-D-Ala)-di-trans,octa-cis-undecaprenyl diphosphate = [GlcNAc-(1-&gt;4)-Mur2Ac(oyl-L-Ala-gamma-D-Glu-L-Lys-D-Ala-D-Ala)](n+1)-di-trans,octa-cis-undecaprenyl diphosphate + di-trans,octa-cis-undecaprenyl diphosphate + H(+)</text>
        <dbReference type="Rhea" id="RHEA:23708"/>
        <dbReference type="Rhea" id="RHEA-COMP:9602"/>
        <dbReference type="Rhea" id="RHEA-COMP:9603"/>
        <dbReference type="ChEBI" id="CHEBI:15378"/>
        <dbReference type="ChEBI" id="CHEBI:58405"/>
        <dbReference type="ChEBI" id="CHEBI:60033"/>
        <dbReference type="ChEBI" id="CHEBI:78435"/>
        <dbReference type="EC" id="2.4.99.28"/>
    </reaction>
</comment>
<evidence type="ECO:0000256" key="6">
    <source>
        <dbReference type="ARBA" id="ARBA00022692"/>
    </source>
</evidence>
<evidence type="ECO:0000256" key="9">
    <source>
        <dbReference type="ARBA" id="ARBA00022984"/>
    </source>
</evidence>
<comment type="catalytic activity">
    <reaction evidence="14">
        <text>Preferential cleavage: (Ac)2-L-Lys-D-Ala-|-D-Ala. Also transpeptidation of peptidyl-alanyl moieties that are N-acyl substituents of D-alanine.</text>
        <dbReference type="EC" id="3.4.16.4"/>
    </reaction>
</comment>
<organism evidence="19 20">
    <name type="scientific">Pontibacillus chungwhensis</name>
    <dbReference type="NCBI Taxonomy" id="265426"/>
    <lineage>
        <taxon>Bacteria</taxon>
        <taxon>Bacillati</taxon>
        <taxon>Bacillota</taxon>
        <taxon>Bacilli</taxon>
        <taxon>Bacillales</taxon>
        <taxon>Bacillaceae</taxon>
        <taxon>Pontibacillus</taxon>
    </lineage>
</organism>
<dbReference type="EMBL" id="CP126446">
    <property type="protein sequence ID" value="WIF98940.1"/>
    <property type="molecule type" value="Genomic_DNA"/>
</dbReference>
<keyword evidence="12" id="KW-0511">Multifunctional enzyme</keyword>
<evidence type="ECO:0000256" key="11">
    <source>
        <dbReference type="ARBA" id="ARBA00023136"/>
    </source>
</evidence>
<protein>
    <submittedName>
        <fullName evidence="19">PBP1A family penicillin-binding protein</fullName>
    </submittedName>
</protein>
<evidence type="ECO:0000256" key="7">
    <source>
        <dbReference type="ARBA" id="ARBA00022801"/>
    </source>
</evidence>
<keyword evidence="8" id="KW-0133">Cell shape</keyword>
<dbReference type="Pfam" id="PF00912">
    <property type="entry name" value="Transgly"/>
    <property type="match status" value="1"/>
</dbReference>
<feature type="transmembrane region" description="Helical" evidence="16">
    <location>
        <begin position="25"/>
        <end position="48"/>
    </location>
</feature>
<keyword evidence="2" id="KW-0121">Carboxypeptidase</keyword>
<reference evidence="19 20" key="1">
    <citation type="submission" date="2023-05" db="EMBL/GenBank/DDBJ databases">
        <title>Comparative genomics reveals the evidence of polycyclic aromatic hydrocarbons degradation in moderately halophilic genus Pontibacillus.</title>
        <authorList>
            <person name="Yang H."/>
            <person name="Qian Z."/>
        </authorList>
    </citation>
    <scope>NUCLEOTIDE SEQUENCE [LARGE SCALE GENOMIC DNA]</scope>
    <source>
        <strain evidence="20">HN14</strain>
    </source>
</reference>
<dbReference type="InterPro" id="IPR050396">
    <property type="entry name" value="Glycosyltr_51/Transpeptidase"/>
</dbReference>
<dbReference type="NCBIfam" id="TIGR02074">
    <property type="entry name" value="PBP_1a_fam"/>
    <property type="match status" value="1"/>
</dbReference>
<dbReference type="InterPro" id="IPR001460">
    <property type="entry name" value="PCN-bd_Tpept"/>
</dbReference>
<keyword evidence="5" id="KW-0808">Transferase</keyword>
<dbReference type="SUPFAM" id="SSF53955">
    <property type="entry name" value="Lysozyme-like"/>
    <property type="match status" value="1"/>
</dbReference>
<feature type="domain" description="Glycosyl transferase family 51" evidence="18">
    <location>
        <begin position="72"/>
        <end position="247"/>
    </location>
</feature>
<evidence type="ECO:0000256" key="3">
    <source>
        <dbReference type="ARBA" id="ARBA00022670"/>
    </source>
</evidence>
<dbReference type="InterPro" id="IPR036950">
    <property type="entry name" value="PBP_transglycosylase"/>
</dbReference>
<evidence type="ECO:0000259" key="17">
    <source>
        <dbReference type="Pfam" id="PF00905"/>
    </source>
</evidence>
<evidence type="ECO:0000256" key="2">
    <source>
        <dbReference type="ARBA" id="ARBA00022645"/>
    </source>
</evidence>
<dbReference type="Gene3D" id="1.10.3810.10">
    <property type="entry name" value="Biosynthetic peptidoglycan transglycosylase-like"/>
    <property type="match status" value="1"/>
</dbReference>
<keyword evidence="9" id="KW-0573">Peptidoglycan synthesis</keyword>
<keyword evidence="3" id="KW-0645">Protease</keyword>
<sequence>MHNRTIEVNGMNWREMKIPDWVKRWRWLIIVVASMVVLAFAGYFTLLIGGKRIVDERLLVLDEASVIETRDGEELTKLYKENRTVVPIQDIPDHVENAFISIEDGRFYEHAGVDVIATARALYRDLIAMEKVEGGSTITQQLSKNLFLTHDKTWTRKIKEVMASLYLERNVPKKKILEYYLNTIYFGNGLYGIESASQYFFNKPVSELSITEGALLAALPKGPNYYDPVEHPERAKDRRDIVISRMHDEGYVTSEEAVELQRKNLGINHGSKEEKPWLNSYLDFVVTEAKEEYDLSQEELYQGGYRIVVSMDEEIQRISHEVMQSDEYFPGSVEGVEGTFLLMDQETGEVVAAHGGRNNERGDMNRLLEKRQPGSVMKPLAVYGPALDLEQYSPYSLLVDKRRSYGEYTPENYDFKYDDYISIYKSLMLSKNASAVWLLNEIGIDYSKNYLEKLGMDLEDNGLSIALGGLKNGVTPVDLVRSYRTFIHDGEMIEPHTIVEIYDKDGELVHNYEPEPKQIFKPQTAWSITRMLESVVTEGTGRSGVYEKALAGKTGSTQHPYVDKKTKDAWFVGFTPEYVGSVWMGYDQSDEKHYLDGGSSYPTKLMKDVLTRVGQVKELKSSFTQPDGVEDIPPPIDLPVIEDLNGNLSFGSLTLLQAKLTWTPSRDDRVVYHIYREEDGQDERIGEVEGRGRYTIKRLTLLHDETYYIVPYDPLTKLEGTASNKVRVEW</sequence>
<keyword evidence="6 16" id="KW-0812">Transmembrane</keyword>
<keyword evidence="4" id="KW-0328">Glycosyltransferase</keyword>
<dbReference type="InterPro" id="IPR012338">
    <property type="entry name" value="Beta-lactam/transpept-like"/>
</dbReference>
<evidence type="ECO:0000256" key="8">
    <source>
        <dbReference type="ARBA" id="ARBA00022960"/>
    </source>
</evidence>
<keyword evidence="13" id="KW-0961">Cell wall biogenesis/degradation</keyword>
<evidence type="ECO:0000256" key="10">
    <source>
        <dbReference type="ARBA" id="ARBA00022989"/>
    </source>
</evidence>
<dbReference type="Proteomes" id="UP001236652">
    <property type="component" value="Chromosome"/>
</dbReference>
<proteinExistence type="predicted"/>
<dbReference type="SUPFAM" id="SSF56601">
    <property type="entry name" value="beta-lactamase/transpeptidase-like"/>
    <property type="match status" value="1"/>
</dbReference>
<dbReference type="Pfam" id="PF00905">
    <property type="entry name" value="Transpeptidase"/>
    <property type="match status" value="1"/>
</dbReference>
<name>A0ABY8UZ36_9BACI</name>
<dbReference type="PANTHER" id="PTHR32282">
    <property type="entry name" value="BINDING PROTEIN TRANSPEPTIDASE, PUTATIVE-RELATED"/>
    <property type="match status" value="1"/>
</dbReference>
<feature type="domain" description="Penicillin-binding protein transpeptidase" evidence="17">
    <location>
        <begin position="338"/>
        <end position="610"/>
    </location>
</feature>
<evidence type="ECO:0000256" key="5">
    <source>
        <dbReference type="ARBA" id="ARBA00022679"/>
    </source>
</evidence>
<evidence type="ECO:0000256" key="1">
    <source>
        <dbReference type="ARBA" id="ARBA00022475"/>
    </source>
</evidence>
<keyword evidence="7" id="KW-0378">Hydrolase</keyword>
<keyword evidence="10 16" id="KW-1133">Transmembrane helix</keyword>
<evidence type="ECO:0000256" key="14">
    <source>
        <dbReference type="ARBA" id="ARBA00034000"/>
    </source>
</evidence>
<gene>
    <name evidence="19" type="ORF">QNI29_04590</name>
</gene>
<evidence type="ECO:0000256" key="16">
    <source>
        <dbReference type="SAM" id="Phobius"/>
    </source>
</evidence>
<accession>A0ABY8UZ36</accession>
<evidence type="ECO:0000313" key="20">
    <source>
        <dbReference type="Proteomes" id="UP001236652"/>
    </source>
</evidence>
<evidence type="ECO:0000256" key="4">
    <source>
        <dbReference type="ARBA" id="ARBA00022676"/>
    </source>
</evidence>